<dbReference type="AlphaFoldDB" id="A0A0F9W8V3"/>
<reference evidence="1" key="1">
    <citation type="journal article" date="2015" name="Nature">
        <title>Complex archaea that bridge the gap between prokaryotes and eukaryotes.</title>
        <authorList>
            <person name="Spang A."/>
            <person name="Saw J.H."/>
            <person name="Jorgensen S.L."/>
            <person name="Zaremba-Niedzwiedzka K."/>
            <person name="Martijn J."/>
            <person name="Lind A.E."/>
            <person name="van Eijk R."/>
            <person name="Schleper C."/>
            <person name="Guy L."/>
            <person name="Ettema T.J."/>
        </authorList>
    </citation>
    <scope>NUCLEOTIDE SEQUENCE</scope>
</reference>
<name>A0A0F9W8V3_9ZZZZ</name>
<accession>A0A0F9W8V3</accession>
<gene>
    <name evidence="1" type="ORF">LCGC14_0390100</name>
</gene>
<comment type="caution">
    <text evidence="1">The sequence shown here is derived from an EMBL/GenBank/DDBJ whole genome shotgun (WGS) entry which is preliminary data.</text>
</comment>
<proteinExistence type="predicted"/>
<dbReference type="EMBL" id="LAZR01000325">
    <property type="protein sequence ID" value="KKN74493.1"/>
    <property type="molecule type" value="Genomic_DNA"/>
</dbReference>
<sequence>MVPRNKVVVSDLKLAEAMRESYNLVFKEDPSAEVLAGGWAQAVHESGWPVEIPNNNIGNIKAAKGWMQSNNYFVKDTVEFTRGGKKYIEAGTKWRSYPTLVQGAAGYWSFLNGQRYSGALDWMAAGDPESASVVLGVNSYYTASIKSYAKRSNDLYGRFMKNVAPKMANLKSNPVAAPGEKLAIKNLASDYSDEEKMTINQNPSNDVDMLTRRLYAKNKLTKIVKNSILREKLPISDVLVCVSGDCNYNKLEYARVTASILKRFIDADVSVCGENNEVEIQCSAVGNEKTLTGATEELCKLIANEMNKRVQSKISVIMLPGLLSKYSCIKDSVLIKNRKHFNMNRILHG</sequence>
<evidence type="ECO:0000313" key="1">
    <source>
        <dbReference type="EMBL" id="KKN74493.1"/>
    </source>
</evidence>
<dbReference type="Gene3D" id="1.10.530.10">
    <property type="match status" value="1"/>
</dbReference>
<organism evidence="1">
    <name type="scientific">marine sediment metagenome</name>
    <dbReference type="NCBI Taxonomy" id="412755"/>
    <lineage>
        <taxon>unclassified sequences</taxon>
        <taxon>metagenomes</taxon>
        <taxon>ecological metagenomes</taxon>
    </lineage>
</organism>
<protein>
    <submittedName>
        <fullName evidence="1">Uncharacterized protein</fullName>
    </submittedName>
</protein>